<dbReference type="InterPro" id="IPR042128">
    <property type="entry name" value="NuoE_dom"/>
</dbReference>
<evidence type="ECO:0000313" key="13">
    <source>
        <dbReference type="Proteomes" id="UP000310158"/>
    </source>
</evidence>
<keyword evidence="7" id="KW-0411">Iron-sulfur</keyword>
<evidence type="ECO:0000256" key="8">
    <source>
        <dbReference type="ARBA" id="ARBA00023027"/>
    </source>
</evidence>
<dbReference type="GO" id="GO:0098796">
    <property type="term" value="C:membrane protein complex"/>
    <property type="evidence" value="ECO:0007669"/>
    <property type="project" value="UniProtKB-ARBA"/>
</dbReference>
<dbReference type="NCBIfam" id="TIGR01958">
    <property type="entry name" value="nuoE_fam"/>
    <property type="match status" value="1"/>
</dbReference>
<dbReference type="Gene3D" id="1.10.10.10">
    <property type="entry name" value="Winged helix-like DNA-binding domain superfamily/Winged helix DNA-binding domain"/>
    <property type="match status" value="1"/>
</dbReference>
<dbReference type="InterPro" id="IPR036390">
    <property type="entry name" value="WH_DNA-bd_sf"/>
</dbReference>
<dbReference type="Pfam" id="PF00538">
    <property type="entry name" value="Linker_histone"/>
    <property type="match status" value="1"/>
</dbReference>
<dbReference type="GO" id="GO:0003677">
    <property type="term" value="F:DNA binding"/>
    <property type="evidence" value="ECO:0007669"/>
    <property type="project" value="InterPro"/>
</dbReference>
<comment type="cofactor">
    <cofactor evidence="9">
        <name>[2Fe-2S] cluster</name>
        <dbReference type="ChEBI" id="CHEBI:190135"/>
    </cofactor>
</comment>
<dbReference type="PANTHER" id="PTHR10371">
    <property type="entry name" value="NADH DEHYDROGENASE UBIQUINONE FLAVOPROTEIN 2, MITOCHONDRIAL"/>
    <property type="match status" value="1"/>
</dbReference>
<feature type="compositionally biased region" description="Low complexity" evidence="10">
    <location>
        <begin position="183"/>
        <end position="217"/>
    </location>
</feature>
<dbReference type="CDD" id="cd03064">
    <property type="entry name" value="TRX_Fd_NuoE"/>
    <property type="match status" value="1"/>
</dbReference>
<keyword evidence="5" id="KW-1278">Translocase</keyword>
<dbReference type="FunFam" id="3.40.30.10:FF:000022">
    <property type="entry name" value="NADH dehydrogenase flavoprotein 2, mitochondrial"/>
    <property type="match status" value="1"/>
</dbReference>
<dbReference type="EMBL" id="SGPL01000645">
    <property type="protein sequence ID" value="THH09236.1"/>
    <property type="molecule type" value="Genomic_DNA"/>
</dbReference>
<dbReference type="PROSITE" id="PS51504">
    <property type="entry name" value="H15"/>
    <property type="match status" value="1"/>
</dbReference>
<dbReference type="CDD" id="cd00073">
    <property type="entry name" value="H15"/>
    <property type="match status" value="1"/>
</dbReference>
<evidence type="ECO:0000256" key="2">
    <source>
        <dbReference type="ARBA" id="ARBA00020833"/>
    </source>
</evidence>
<keyword evidence="8" id="KW-0520">NAD</keyword>
<feature type="compositionally biased region" description="Low complexity" evidence="10">
    <location>
        <begin position="155"/>
        <end position="175"/>
    </location>
</feature>
<evidence type="ECO:0000256" key="5">
    <source>
        <dbReference type="ARBA" id="ARBA00022967"/>
    </source>
</evidence>
<feature type="region of interest" description="Disordered" evidence="10">
    <location>
        <begin position="1"/>
        <end position="31"/>
    </location>
</feature>
<dbReference type="GO" id="GO:0006334">
    <property type="term" value="P:nucleosome assembly"/>
    <property type="evidence" value="ECO:0007669"/>
    <property type="project" value="InterPro"/>
</dbReference>
<dbReference type="Proteomes" id="UP000310158">
    <property type="component" value="Unassembled WGS sequence"/>
</dbReference>
<dbReference type="InterPro" id="IPR036388">
    <property type="entry name" value="WH-like_DNA-bd_sf"/>
</dbReference>
<accession>A0A4S4LBV2</accession>
<keyword evidence="4" id="KW-0479">Metal-binding</keyword>
<comment type="similarity">
    <text evidence="1">Belongs to the complex I 24 kDa subunit family.</text>
</comment>
<dbReference type="FunFam" id="1.10.10.1590:FF:000001">
    <property type="entry name" value="NADH-quinone oxidoreductase subunit E"/>
    <property type="match status" value="1"/>
</dbReference>
<dbReference type="SUPFAM" id="SSF52833">
    <property type="entry name" value="Thioredoxin-like"/>
    <property type="match status" value="1"/>
</dbReference>
<dbReference type="GO" id="GO:0006120">
    <property type="term" value="P:mitochondrial electron transport, NADH to ubiquinone"/>
    <property type="evidence" value="ECO:0007669"/>
    <property type="project" value="UniProtKB-ARBA"/>
</dbReference>
<dbReference type="GO" id="GO:0016491">
    <property type="term" value="F:oxidoreductase activity"/>
    <property type="evidence" value="ECO:0007669"/>
    <property type="project" value="InterPro"/>
</dbReference>
<dbReference type="GO" id="GO:1902494">
    <property type="term" value="C:catalytic complex"/>
    <property type="evidence" value="ECO:0007669"/>
    <property type="project" value="UniProtKB-ARBA"/>
</dbReference>
<dbReference type="GO" id="GO:0008137">
    <property type="term" value="F:NADH dehydrogenase (ubiquinone) activity"/>
    <property type="evidence" value="ECO:0007669"/>
    <property type="project" value="UniProtKB-ARBA"/>
</dbReference>
<dbReference type="OrthoDB" id="10254187at2759"/>
<feature type="region of interest" description="Disordered" evidence="10">
    <location>
        <begin position="155"/>
        <end position="245"/>
    </location>
</feature>
<feature type="compositionally biased region" description="Basic residues" evidence="10">
    <location>
        <begin position="218"/>
        <end position="236"/>
    </location>
</feature>
<evidence type="ECO:0000256" key="3">
    <source>
        <dbReference type="ARBA" id="ARBA00022714"/>
    </source>
</evidence>
<dbReference type="Gene3D" id="1.10.10.1590">
    <property type="entry name" value="NADH-quinone oxidoreductase subunit E"/>
    <property type="match status" value="1"/>
</dbReference>
<dbReference type="GO" id="GO:0051537">
    <property type="term" value="F:2 iron, 2 sulfur cluster binding"/>
    <property type="evidence" value="ECO:0007669"/>
    <property type="project" value="UniProtKB-KW"/>
</dbReference>
<keyword evidence="13" id="KW-1185">Reference proteome</keyword>
<feature type="region of interest" description="Disordered" evidence="10">
    <location>
        <begin position="513"/>
        <end position="552"/>
    </location>
</feature>
<evidence type="ECO:0000313" key="12">
    <source>
        <dbReference type="EMBL" id="THH09236.1"/>
    </source>
</evidence>
<keyword evidence="6" id="KW-0408">Iron</keyword>
<dbReference type="SMART" id="SM00526">
    <property type="entry name" value="H15"/>
    <property type="match status" value="1"/>
</dbReference>
<dbReference type="InterPro" id="IPR002023">
    <property type="entry name" value="NuoE-like"/>
</dbReference>
<dbReference type="PANTHER" id="PTHR10371:SF3">
    <property type="entry name" value="NADH DEHYDROGENASE [UBIQUINONE] FLAVOPROTEIN 2, MITOCHONDRIAL"/>
    <property type="match status" value="1"/>
</dbReference>
<feature type="domain" description="H15" evidence="11">
    <location>
        <begin position="30"/>
        <end position="105"/>
    </location>
</feature>
<dbReference type="GO" id="GO:0005743">
    <property type="term" value="C:mitochondrial inner membrane"/>
    <property type="evidence" value="ECO:0007669"/>
    <property type="project" value="UniProtKB-ARBA"/>
</dbReference>
<dbReference type="AlphaFoldDB" id="A0A4S4LBV2"/>
<evidence type="ECO:0000259" key="11">
    <source>
        <dbReference type="PROSITE" id="PS51504"/>
    </source>
</evidence>
<feature type="compositionally biased region" description="Low complexity" evidence="10">
    <location>
        <begin position="11"/>
        <end position="24"/>
    </location>
</feature>
<reference evidence="12 13" key="1">
    <citation type="submission" date="2019-02" db="EMBL/GenBank/DDBJ databases">
        <title>Genome sequencing of the rare red list fungi Bondarzewia mesenterica.</title>
        <authorList>
            <person name="Buettner E."/>
            <person name="Kellner H."/>
        </authorList>
    </citation>
    <scope>NUCLEOTIDE SEQUENCE [LARGE SCALE GENOMIC DNA]</scope>
    <source>
        <strain evidence="12 13">DSM 108281</strain>
    </source>
</reference>
<dbReference type="SUPFAM" id="SSF46785">
    <property type="entry name" value="Winged helix' DNA-binding domain"/>
    <property type="match status" value="1"/>
</dbReference>
<evidence type="ECO:0000256" key="7">
    <source>
        <dbReference type="ARBA" id="ARBA00023014"/>
    </source>
</evidence>
<dbReference type="GO" id="GO:0000786">
    <property type="term" value="C:nucleosome"/>
    <property type="evidence" value="ECO:0007669"/>
    <property type="project" value="InterPro"/>
</dbReference>
<gene>
    <name evidence="12" type="ORF">EW146_g8736</name>
</gene>
<dbReference type="InterPro" id="IPR036249">
    <property type="entry name" value="Thioredoxin-like_sf"/>
</dbReference>
<organism evidence="12 13">
    <name type="scientific">Bondarzewia mesenterica</name>
    <dbReference type="NCBI Taxonomy" id="1095465"/>
    <lineage>
        <taxon>Eukaryota</taxon>
        <taxon>Fungi</taxon>
        <taxon>Dikarya</taxon>
        <taxon>Basidiomycota</taxon>
        <taxon>Agaricomycotina</taxon>
        <taxon>Agaricomycetes</taxon>
        <taxon>Russulales</taxon>
        <taxon>Bondarzewiaceae</taxon>
        <taxon>Bondarzewia</taxon>
    </lineage>
</organism>
<dbReference type="GO" id="GO:0046872">
    <property type="term" value="F:metal ion binding"/>
    <property type="evidence" value="ECO:0007669"/>
    <property type="project" value="UniProtKB-KW"/>
</dbReference>
<evidence type="ECO:0000256" key="9">
    <source>
        <dbReference type="ARBA" id="ARBA00034078"/>
    </source>
</evidence>
<name>A0A4S4LBV2_9AGAM</name>
<dbReference type="Gene3D" id="3.40.30.10">
    <property type="entry name" value="Glutaredoxin"/>
    <property type="match status" value="1"/>
</dbReference>
<evidence type="ECO:0000256" key="4">
    <source>
        <dbReference type="ARBA" id="ARBA00022723"/>
    </source>
</evidence>
<protein>
    <recommendedName>
        <fullName evidence="2">Histone H1</fullName>
    </recommendedName>
</protein>
<evidence type="ECO:0000256" key="10">
    <source>
        <dbReference type="SAM" id="MobiDB-lite"/>
    </source>
</evidence>
<evidence type="ECO:0000256" key="6">
    <source>
        <dbReference type="ARBA" id="ARBA00023004"/>
    </source>
</evidence>
<keyword evidence="3" id="KW-0001">2Fe-2S</keyword>
<comment type="caution">
    <text evidence="12">The sequence shown here is derived from an EMBL/GenBank/DDBJ whole genome shotgun (WGS) entry which is preliminary data.</text>
</comment>
<evidence type="ECO:0000256" key="1">
    <source>
        <dbReference type="ARBA" id="ARBA00010643"/>
    </source>
</evidence>
<dbReference type="InterPro" id="IPR005818">
    <property type="entry name" value="Histone_H1/H5_H15"/>
</dbReference>
<dbReference type="PROSITE" id="PS01099">
    <property type="entry name" value="COMPLEX1_24K"/>
    <property type="match status" value="1"/>
</dbReference>
<proteinExistence type="inferred from homology"/>
<sequence>MVASPKKTYAKGHAGTAAKKPAAGKGHHTTHPPWVDMIKECIVAHPDNARQGVSRPAVKKFVESKYNIESNVATNSQLARAISHGAEKGIFVLPKGPAGRIKLSPKAHGHKESAKEVGLNSPYLSLYLTCPFSPFSLSQNAPAEVKKPVSLTKTTAASKTKAPSQKAAATATKAKVSGITARKAQTTTKASLTTKPTQRKTTTSRKAAAARKSGAAATRKRGRPRKAVKSTARKPQSKAGAAKAEVKEKPAFTAAKRTAKKPASKKVYDCTYARNAIGSEVAGVGATAALLPQAAHDNELIEQVDMFAARFPKRLPLPRPVRSTRHISTSASRRSDALFVHRDTPYNNPKIPFVFTPENLKRAQEIVSHYPTQYKKAAVIPLLDLGQRQNKGWTSISVMNYVAKLLEMPPMRVYEVATFYTMFNREPIGDNFVQVCTTTPCMLRGSTEILNTVCSHLGGLKPGETTKDGKFTVIEVECQGACSNAPMLVVNEDFYEDLTPETTKKILEAFVKGEKPKPGPQSGRHTSENAAGLTALTTKPYGPGEFCTPEFS</sequence>
<dbReference type="InterPro" id="IPR041921">
    <property type="entry name" value="NuoE_N"/>
</dbReference>
<dbReference type="Pfam" id="PF01257">
    <property type="entry name" value="2Fe-2S_thioredx"/>
    <property type="match status" value="1"/>
</dbReference>